<dbReference type="InterPro" id="IPR011330">
    <property type="entry name" value="Glyco_hydro/deAcase_b/a-brl"/>
</dbReference>
<dbReference type="Proteomes" id="UP000295129">
    <property type="component" value="Unassembled WGS sequence"/>
</dbReference>
<dbReference type="EMBL" id="SNVV01000003">
    <property type="protein sequence ID" value="TDN55874.1"/>
    <property type="molecule type" value="Genomic_DNA"/>
</dbReference>
<comment type="caution">
    <text evidence="2">The sequence shown here is derived from an EMBL/GenBank/DDBJ whole genome shotgun (WGS) entry which is preliminary data.</text>
</comment>
<dbReference type="Gene3D" id="3.20.20.370">
    <property type="entry name" value="Glycoside hydrolase/deacetylase"/>
    <property type="match status" value="1"/>
</dbReference>
<accession>A0A4R6EDP6</accession>
<evidence type="ECO:0000313" key="2">
    <source>
        <dbReference type="EMBL" id="TDN55874.1"/>
    </source>
</evidence>
<reference evidence="2 3" key="1">
    <citation type="submission" date="2019-03" db="EMBL/GenBank/DDBJ databases">
        <title>Genomic Encyclopedia of Type Strains, Phase IV (KMG-IV): sequencing the most valuable type-strain genomes for metagenomic binning, comparative biology and taxonomic classification.</title>
        <authorList>
            <person name="Goeker M."/>
        </authorList>
    </citation>
    <scope>NUCLEOTIDE SEQUENCE [LARGE SCALE GENOMIC DNA]</scope>
    <source>
        <strain evidence="2 3">DSM 12121</strain>
    </source>
</reference>
<evidence type="ECO:0008006" key="4">
    <source>
        <dbReference type="Google" id="ProtNLM"/>
    </source>
</evidence>
<dbReference type="CDD" id="cd11374">
    <property type="entry name" value="CE4_u10"/>
    <property type="match status" value="1"/>
</dbReference>
<keyword evidence="3" id="KW-1185">Reference proteome</keyword>
<dbReference type="AlphaFoldDB" id="A0A4R6EDP6"/>
<evidence type="ECO:0000256" key="1">
    <source>
        <dbReference type="SAM" id="MobiDB-lite"/>
    </source>
</evidence>
<dbReference type="GO" id="GO:0005975">
    <property type="term" value="P:carbohydrate metabolic process"/>
    <property type="evidence" value="ECO:0007669"/>
    <property type="project" value="InterPro"/>
</dbReference>
<protein>
    <recommendedName>
        <fullName evidence="4">Deacetylase</fullName>
    </recommendedName>
</protein>
<organism evidence="2 3">
    <name type="scientific">Azoarcus indigens</name>
    <dbReference type="NCBI Taxonomy" id="29545"/>
    <lineage>
        <taxon>Bacteria</taxon>
        <taxon>Pseudomonadati</taxon>
        <taxon>Pseudomonadota</taxon>
        <taxon>Betaproteobacteria</taxon>
        <taxon>Rhodocyclales</taxon>
        <taxon>Zoogloeaceae</taxon>
        <taxon>Azoarcus</taxon>
    </lineage>
</organism>
<dbReference type="Pfam" id="PF10096">
    <property type="entry name" value="DUF2334"/>
    <property type="match status" value="1"/>
</dbReference>
<sequence>MHDVAPATWTRCASLLKAMSEVAPVPFTLLVVPNYHRQGDRVPDWYEQALREHLARGDELALHGYAHQDEAPLPRTPRQWWRRRIMTAAEGEFSALDTSAARNRLSAGLGWCRQHGWPVEGFVAPAWLLSPGTWQALENLPLSYTTTATGFHLLHPRRSVDMPAIAYSTRSRARLGLSLAWHGLRPLPRAPGVRIALHPDDAGQPAVIRQLQGLLESLLRSRMALTKRAFAAALLGRRPPQAAAGAPAGDKAPYAGSTSASESVASVAPRAEPASTSLG</sequence>
<dbReference type="InterPro" id="IPR018763">
    <property type="entry name" value="DUF2334"/>
</dbReference>
<name>A0A4R6EDP6_9RHOO</name>
<gene>
    <name evidence="2" type="ORF">C7389_103212</name>
</gene>
<dbReference type="OrthoDB" id="9793440at2"/>
<proteinExistence type="predicted"/>
<feature type="compositionally biased region" description="Low complexity" evidence="1">
    <location>
        <begin position="239"/>
        <end position="271"/>
    </location>
</feature>
<evidence type="ECO:0000313" key="3">
    <source>
        <dbReference type="Proteomes" id="UP000295129"/>
    </source>
</evidence>
<dbReference type="SUPFAM" id="SSF88713">
    <property type="entry name" value="Glycoside hydrolase/deacetylase"/>
    <property type="match status" value="1"/>
</dbReference>
<feature type="region of interest" description="Disordered" evidence="1">
    <location>
        <begin position="239"/>
        <end position="279"/>
    </location>
</feature>